<sequence length="143" mass="15871">MNDGRLRRREAVLTSDNALLMQKAEQPLHSSGRGRQVHLYMWLLPSNPSNPLQTGPRPALARFSAKLYLSPSSQAFTVGRRKRGLVVAADGRPPRAQSAQGYSDGIFETAHTISSDQYKDMLILHSPRQFSHTLTCTPPFSTP</sequence>
<keyword evidence="2" id="KW-1185">Reference proteome</keyword>
<comment type="caution">
    <text evidence="1">The sequence shown here is derived from an EMBL/GenBank/DDBJ whole genome shotgun (WGS) entry which is preliminary data.</text>
</comment>
<dbReference type="Proteomes" id="UP001153269">
    <property type="component" value="Unassembled WGS sequence"/>
</dbReference>
<name>A0A9N7YRW0_PLEPL</name>
<dbReference type="EMBL" id="CADEAL010002013">
    <property type="protein sequence ID" value="CAB1437328.1"/>
    <property type="molecule type" value="Genomic_DNA"/>
</dbReference>
<protein>
    <submittedName>
        <fullName evidence="1">Uncharacterized protein</fullName>
    </submittedName>
</protein>
<accession>A0A9N7YRW0</accession>
<evidence type="ECO:0000313" key="1">
    <source>
        <dbReference type="EMBL" id="CAB1437328.1"/>
    </source>
</evidence>
<proteinExistence type="predicted"/>
<reference evidence="1" key="1">
    <citation type="submission" date="2020-03" db="EMBL/GenBank/DDBJ databases">
        <authorList>
            <person name="Weist P."/>
        </authorList>
    </citation>
    <scope>NUCLEOTIDE SEQUENCE</scope>
</reference>
<evidence type="ECO:0000313" key="2">
    <source>
        <dbReference type="Proteomes" id="UP001153269"/>
    </source>
</evidence>
<dbReference type="AlphaFoldDB" id="A0A9N7YRW0"/>
<organism evidence="1 2">
    <name type="scientific">Pleuronectes platessa</name>
    <name type="common">European plaice</name>
    <dbReference type="NCBI Taxonomy" id="8262"/>
    <lineage>
        <taxon>Eukaryota</taxon>
        <taxon>Metazoa</taxon>
        <taxon>Chordata</taxon>
        <taxon>Craniata</taxon>
        <taxon>Vertebrata</taxon>
        <taxon>Euteleostomi</taxon>
        <taxon>Actinopterygii</taxon>
        <taxon>Neopterygii</taxon>
        <taxon>Teleostei</taxon>
        <taxon>Neoteleostei</taxon>
        <taxon>Acanthomorphata</taxon>
        <taxon>Carangaria</taxon>
        <taxon>Pleuronectiformes</taxon>
        <taxon>Pleuronectoidei</taxon>
        <taxon>Pleuronectidae</taxon>
        <taxon>Pleuronectes</taxon>
    </lineage>
</organism>
<gene>
    <name evidence="1" type="ORF">PLEPLA_LOCUS25335</name>
</gene>